<evidence type="ECO:0000313" key="9">
    <source>
        <dbReference type="Proteomes" id="UP000286921"/>
    </source>
</evidence>
<organism evidence="8 9">
    <name type="scientific">Aspergillus awamori</name>
    <name type="common">Black koji mold</name>
    <dbReference type="NCBI Taxonomy" id="105351"/>
    <lineage>
        <taxon>Eukaryota</taxon>
        <taxon>Fungi</taxon>
        <taxon>Dikarya</taxon>
        <taxon>Ascomycota</taxon>
        <taxon>Pezizomycotina</taxon>
        <taxon>Eurotiomycetes</taxon>
        <taxon>Eurotiomycetidae</taxon>
        <taxon>Eurotiales</taxon>
        <taxon>Aspergillaceae</taxon>
        <taxon>Aspergillus</taxon>
    </lineage>
</organism>
<reference evidence="8 9" key="1">
    <citation type="submission" date="2016-09" db="EMBL/GenBank/DDBJ databases">
        <title>Aspergillus awamori IFM 58123T.</title>
        <authorList>
            <person name="Kusuya Y."/>
            <person name="Shimizu M."/>
            <person name="Takahashi H."/>
            <person name="Yaguchi T."/>
        </authorList>
    </citation>
    <scope>NUCLEOTIDE SEQUENCE [LARGE SCALE GENOMIC DNA]</scope>
    <source>
        <strain evidence="8 9">IFM 58123</strain>
    </source>
</reference>
<sequence>MATNALHTSVKLISTAGGKDEIEAFANSEESIMGSQSKSPSSTWGSGNDNEFNCDVCNKTYSRDDLRDRHRRRCIAKGDGNRKSKQKSCKTCVQKKIRCTLSRPSCARCARLGLGSLSQYPSGVMAVADVGEIGYNLRLVNTTPPMATTFQQRPRSIKSTASGPSQATEMMKSVSMADIPDQNHQASVESMVNLNAQLSRRWPPFDFVSMQFAEDNISDDFWSYPTEIPGGSLARSGDITHLSELQPTNREIFNAIQPLPTGSLNPVQTSTSDQSVPVHLDILQHITEYSSGRNQIHQFS</sequence>
<accession>A0A401KNH0</accession>
<dbReference type="InterPro" id="IPR001138">
    <property type="entry name" value="Zn2Cys6_DnaBD"/>
</dbReference>
<dbReference type="PANTHER" id="PTHR47660">
    <property type="entry name" value="TRANSCRIPTION FACTOR WITH C2H2 AND ZN(2)-CYS(6) DNA BINDING DOMAIN (EUROFUNG)-RELATED-RELATED"/>
    <property type="match status" value="1"/>
</dbReference>
<comment type="caution">
    <text evidence="8">The sequence shown here is derived from an EMBL/GenBank/DDBJ whole genome shotgun (WGS) entry which is preliminary data.</text>
</comment>
<keyword evidence="2" id="KW-0862">Zinc</keyword>
<feature type="domain" description="Zn(2)-C6 fungal-type" evidence="7">
    <location>
        <begin position="88"/>
        <end position="120"/>
    </location>
</feature>
<gene>
    <name evidence="8" type="ORF">AAWM_03671</name>
</gene>
<evidence type="ECO:0000259" key="7">
    <source>
        <dbReference type="PROSITE" id="PS50048"/>
    </source>
</evidence>
<evidence type="ECO:0000256" key="6">
    <source>
        <dbReference type="ARBA" id="ARBA00023242"/>
    </source>
</evidence>
<evidence type="ECO:0000256" key="1">
    <source>
        <dbReference type="ARBA" id="ARBA00022723"/>
    </source>
</evidence>
<evidence type="ECO:0000256" key="5">
    <source>
        <dbReference type="ARBA" id="ARBA00023163"/>
    </source>
</evidence>
<protein>
    <recommendedName>
        <fullName evidence="7">Zn(2)-C6 fungal-type domain-containing protein</fullName>
    </recommendedName>
</protein>
<keyword evidence="9" id="KW-1185">Reference proteome</keyword>
<dbReference type="STRING" id="105351.A0A401KNH0"/>
<dbReference type="CDD" id="cd00067">
    <property type="entry name" value="GAL4"/>
    <property type="match status" value="1"/>
</dbReference>
<evidence type="ECO:0000313" key="8">
    <source>
        <dbReference type="EMBL" id="GCB20786.1"/>
    </source>
</evidence>
<evidence type="ECO:0000256" key="4">
    <source>
        <dbReference type="ARBA" id="ARBA00023125"/>
    </source>
</evidence>
<keyword evidence="1" id="KW-0479">Metal-binding</keyword>
<name>A0A401KNH0_ASPAW</name>
<dbReference type="AlphaFoldDB" id="A0A401KNH0"/>
<keyword evidence="4" id="KW-0238">DNA-binding</keyword>
<keyword evidence="5" id="KW-0804">Transcription</keyword>
<dbReference type="Pfam" id="PF00172">
    <property type="entry name" value="Zn_clus"/>
    <property type="match status" value="1"/>
</dbReference>
<evidence type="ECO:0000256" key="2">
    <source>
        <dbReference type="ARBA" id="ARBA00022833"/>
    </source>
</evidence>
<dbReference type="EMBL" id="BDHI01000007">
    <property type="protein sequence ID" value="GCB20786.1"/>
    <property type="molecule type" value="Genomic_DNA"/>
</dbReference>
<evidence type="ECO:0000256" key="3">
    <source>
        <dbReference type="ARBA" id="ARBA00023015"/>
    </source>
</evidence>
<dbReference type="Gene3D" id="4.10.240.10">
    <property type="entry name" value="Zn(2)-C6 fungal-type DNA-binding domain"/>
    <property type="match status" value="1"/>
</dbReference>
<dbReference type="PROSITE" id="PS50048">
    <property type="entry name" value="ZN2_CY6_FUNGAL_2"/>
    <property type="match status" value="1"/>
</dbReference>
<dbReference type="GO" id="GO:0008270">
    <property type="term" value="F:zinc ion binding"/>
    <property type="evidence" value="ECO:0007669"/>
    <property type="project" value="InterPro"/>
</dbReference>
<keyword evidence="6" id="KW-0539">Nucleus</keyword>
<dbReference type="GO" id="GO:0003677">
    <property type="term" value="F:DNA binding"/>
    <property type="evidence" value="ECO:0007669"/>
    <property type="project" value="UniProtKB-KW"/>
</dbReference>
<dbReference type="GO" id="GO:0000981">
    <property type="term" value="F:DNA-binding transcription factor activity, RNA polymerase II-specific"/>
    <property type="evidence" value="ECO:0007669"/>
    <property type="project" value="InterPro"/>
</dbReference>
<dbReference type="InterPro" id="IPR036864">
    <property type="entry name" value="Zn2-C6_fun-type_DNA-bd_sf"/>
</dbReference>
<dbReference type="SUPFAM" id="SSF57701">
    <property type="entry name" value="Zn2/Cys6 DNA-binding domain"/>
    <property type="match status" value="1"/>
</dbReference>
<dbReference type="Proteomes" id="UP000286921">
    <property type="component" value="Unassembled WGS sequence"/>
</dbReference>
<proteinExistence type="predicted"/>
<keyword evidence="3" id="KW-0805">Transcription regulation</keyword>